<comment type="similarity">
    <text evidence="2">Belongs to the class-A beta-lactamase family.</text>
</comment>
<dbReference type="STRING" id="406100.SAMN04488052_101238"/>
<dbReference type="Pfam" id="PF13354">
    <property type="entry name" value="Beta-lactamase2"/>
    <property type="match status" value="1"/>
</dbReference>
<dbReference type="PRINTS" id="PR00118">
    <property type="entry name" value="BLACTAMASEA"/>
</dbReference>
<dbReference type="EC" id="3.5.2.6" evidence="3"/>
<dbReference type="GO" id="GO:0008800">
    <property type="term" value="F:beta-lactamase activity"/>
    <property type="evidence" value="ECO:0007669"/>
    <property type="project" value="UniProtKB-EC"/>
</dbReference>
<evidence type="ECO:0000313" key="6">
    <source>
        <dbReference type="EMBL" id="SEO47018.1"/>
    </source>
</evidence>
<dbReference type="GO" id="GO:0046677">
    <property type="term" value="P:response to antibiotic"/>
    <property type="evidence" value="ECO:0007669"/>
    <property type="project" value="InterPro"/>
</dbReference>
<dbReference type="InterPro" id="IPR045155">
    <property type="entry name" value="Beta-lactam_cat"/>
</dbReference>
<comment type="catalytic activity">
    <reaction evidence="1">
        <text>a beta-lactam + H2O = a substituted beta-amino acid</text>
        <dbReference type="Rhea" id="RHEA:20401"/>
        <dbReference type="ChEBI" id="CHEBI:15377"/>
        <dbReference type="ChEBI" id="CHEBI:35627"/>
        <dbReference type="ChEBI" id="CHEBI:140347"/>
        <dbReference type="EC" id="3.5.2.6"/>
    </reaction>
</comment>
<accession>A0A1H8PZ54</accession>
<dbReference type="EMBL" id="FOEG01000001">
    <property type="protein sequence ID" value="SEO47018.1"/>
    <property type="molecule type" value="Genomic_DNA"/>
</dbReference>
<evidence type="ECO:0000256" key="4">
    <source>
        <dbReference type="SAM" id="SignalP"/>
    </source>
</evidence>
<feature type="signal peptide" evidence="4">
    <location>
        <begin position="1"/>
        <end position="29"/>
    </location>
</feature>
<evidence type="ECO:0000313" key="7">
    <source>
        <dbReference type="Proteomes" id="UP000199657"/>
    </source>
</evidence>
<dbReference type="Proteomes" id="UP000199657">
    <property type="component" value="Unassembled WGS sequence"/>
</dbReference>
<dbReference type="PANTHER" id="PTHR35333:SF3">
    <property type="entry name" value="BETA-LACTAMASE-TYPE TRANSPEPTIDASE FOLD CONTAINING PROTEIN"/>
    <property type="match status" value="1"/>
</dbReference>
<proteinExistence type="inferred from homology"/>
<feature type="domain" description="Beta-lactamase class A catalytic" evidence="5">
    <location>
        <begin position="52"/>
        <end position="323"/>
    </location>
</feature>
<evidence type="ECO:0000256" key="3">
    <source>
        <dbReference type="ARBA" id="ARBA00012865"/>
    </source>
</evidence>
<gene>
    <name evidence="6" type="ORF">SAMN04488052_101238</name>
</gene>
<dbReference type="Gene3D" id="3.40.710.10">
    <property type="entry name" value="DD-peptidase/beta-lactamase superfamily"/>
    <property type="match status" value="1"/>
</dbReference>
<reference evidence="6 7" key="1">
    <citation type="submission" date="2016-10" db="EMBL/GenBank/DDBJ databases">
        <authorList>
            <person name="de Groot N.N."/>
        </authorList>
    </citation>
    <scope>NUCLEOTIDE SEQUENCE [LARGE SCALE GENOMIC DNA]</scope>
    <source>
        <strain evidence="6 7">CGMCC 1.6291</strain>
    </source>
</reference>
<dbReference type="GO" id="GO:0030655">
    <property type="term" value="P:beta-lactam antibiotic catabolic process"/>
    <property type="evidence" value="ECO:0007669"/>
    <property type="project" value="InterPro"/>
</dbReference>
<dbReference type="AlphaFoldDB" id="A0A1H8PZ54"/>
<keyword evidence="4" id="KW-0732">Signal</keyword>
<dbReference type="InterPro" id="IPR012338">
    <property type="entry name" value="Beta-lactam/transpept-like"/>
</dbReference>
<dbReference type="PANTHER" id="PTHR35333">
    <property type="entry name" value="BETA-LACTAMASE"/>
    <property type="match status" value="1"/>
</dbReference>
<evidence type="ECO:0000256" key="2">
    <source>
        <dbReference type="ARBA" id="ARBA00009009"/>
    </source>
</evidence>
<protein>
    <recommendedName>
        <fullName evidence="3">beta-lactamase</fullName>
        <ecNumber evidence="3">3.5.2.6</ecNumber>
    </recommendedName>
</protein>
<name>A0A1H8PZ54_9GAMM</name>
<evidence type="ECO:0000256" key="1">
    <source>
        <dbReference type="ARBA" id="ARBA00001526"/>
    </source>
</evidence>
<keyword evidence="7" id="KW-1185">Reference proteome</keyword>
<dbReference type="InterPro" id="IPR000871">
    <property type="entry name" value="Beta-lactam_class-A"/>
</dbReference>
<sequence>MNGKWSWLTGLGVATAITLTATAVMPVLADSGDSAMRDQIKAIDERMPGQFGVYIKRPATGEAIDYQADRDWYLASTIKIPLAVAVMQRAEEGELSLDDELELAESDYVDGAGELLAAEPGTRYSLEELIGHSIRDSDSSSTDMLIRLLGEESFNDQVSREMPEARMNPITTIVQVRFDAYANVHPDAETLTNMDFIRLRSAASLDERYHAFLDKIGAGASEANADSLEEAFGRYYETGLNSGPLTGFGAMLERLWEGELLNEDHTGRLMAQMEQVTTGDRRIRAGLPDGTPYAQKTGTQINRACDVGIIHPEDPERTTIVAACAEDYGDLRHAEEAFQALGRLLAEQ</sequence>
<dbReference type="SUPFAM" id="SSF56601">
    <property type="entry name" value="beta-lactamase/transpeptidase-like"/>
    <property type="match status" value="1"/>
</dbReference>
<dbReference type="OrthoDB" id="9784149at2"/>
<feature type="chain" id="PRO_5011674831" description="beta-lactamase" evidence="4">
    <location>
        <begin position="30"/>
        <end position="348"/>
    </location>
</feature>
<organism evidence="6 7">
    <name type="scientific">Aquisalimonas asiatica</name>
    <dbReference type="NCBI Taxonomy" id="406100"/>
    <lineage>
        <taxon>Bacteria</taxon>
        <taxon>Pseudomonadati</taxon>
        <taxon>Pseudomonadota</taxon>
        <taxon>Gammaproteobacteria</taxon>
        <taxon>Chromatiales</taxon>
        <taxon>Ectothiorhodospiraceae</taxon>
        <taxon>Aquisalimonas</taxon>
    </lineage>
</organism>
<evidence type="ECO:0000259" key="5">
    <source>
        <dbReference type="Pfam" id="PF13354"/>
    </source>
</evidence>